<sequence>MTKKRVFSYLALIVVFIAIFSGSYYYKVSSDKRNIIDSNILSTALNENPLYNQTLYQVEKITEPLDEKSLIQMGNKLFVQKNRPIKIVLSNTSQFVVEDFDAPGQIQEVDYFVSDNNRVIWYKLKFKMVAVFKQNLDNIIDAKIEREVDLKKAIVYAKLQIKDEIKPESFIQYLPLIDRDINNEVDSQKDLDILFEISTSQGNYAYTNKQDNQLIKIKNIKSGE</sequence>
<name>A0A1Y4QWV3_9ENTE</name>
<proteinExistence type="predicted"/>
<accession>A0A1Y4QWV3</accession>
<dbReference type="Proteomes" id="UP000196074">
    <property type="component" value="Unassembled WGS sequence"/>
</dbReference>
<evidence type="ECO:0000313" key="3">
    <source>
        <dbReference type="Proteomes" id="UP000196074"/>
    </source>
</evidence>
<organism evidence="2 3">
    <name type="scientific">Enterococcus cecorum</name>
    <dbReference type="NCBI Taxonomy" id="44008"/>
    <lineage>
        <taxon>Bacteria</taxon>
        <taxon>Bacillati</taxon>
        <taxon>Bacillota</taxon>
        <taxon>Bacilli</taxon>
        <taxon>Lactobacillales</taxon>
        <taxon>Enterococcaceae</taxon>
        <taxon>Enterococcus</taxon>
    </lineage>
</organism>
<evidence type="ECO:0000313" key="2">
    <source>
        <dbReference type="EMBL" id="OUQ09805.1"/>
    </source>
</evidence>
<dbReference type="AlphaFoldDB" id="A0A1Y4QWV3"/>
<keyword evidence="1" id="KW-0472">Membrane</keyword>
<dbReference type="RefSeq" id="WP_087215420.1">
    <property type="nucleotide sequence ID" value="NZ_AP035890.1"/>
</dbReference>
<evidence type="ECO:0000256" key="1">
    <source>
        <dbReference type="SAM" id="Phobius"/>
    </source>
</evidence>
<feature type="transmembrane region" description="Helical" evidence="1">
    <location>
        <begin position="6"/>
        <end position="26"/>
    </location>
</feature>
<gene>
    <name evidence="2" type="ORF">B5E88_08560</name>
</gene>
<protein>
    <submittedName>
        <fullName evidence="2">Uncharacterized protein</fullName>
    </submittedName>
</protein>
<reference evidence="3" key="1">
    <citation type="submission" date="2017-04" db="EMBL/GenBank/DDBJ databases">
        <title>Function of individual gut microbiota members based on whole genome sequencing of pure cultures obtained from chicken caecum.</title>
        <authorList>
            <person name="Medvecky M."/>
            <person name="Cejkova D."/>
            <person name="Polansky O."/>
            <person name="Karasova D."/>
            <person name="Kubasova T."/>
            <person name="Cizek A."/>
            <person name="Rychlik I."/>
        </authorList>
    </citation>
    <scope>NUCLEOTIDE SEQUENCE [LARGE SCALE GENOMIC DNA]</scope>
    <source>
        <strain evidence="3">An144</strain>
    </source>
</reference>
<keyword evidence="1" id="KW-1133">Transmembrane helix</keyword>
<dbReference type="EMBL" id="NFLC01000016">
    <property type="protein sequence ID" value="OUQ09805.1"/>
    <property type="molecule type" value="Genomic_DNA"/>
</dbReference>
<keyword evidence="1" id="KW-0812">Transmembrane</keyword>
<comment type="caution">
    <text evidence="2">The sequence shown here is derived from an EMBL/GenBank/DDBJ whole genome shotgun (WGS) entry which is preliminary data.</text>
</comment>